<gene>
    <name evidence="1" type="ORF">MNBD_GAMMA26-1477</name>
</gene>
<dbReference type="AlphaFoldDB" id="A0A3B1AV87"/>
<evidence type="ECO:0000313" key="1">
    <source>
        <dbReference type="EMBL" id="VAX09939.1"/>
    </source>
</evidence>
<name>A0A3B1AV87_9ZZZZ</name>
<organism evidence="1">
    <name type="scientific">hydrothermal vent metagenome</name>
    <dbReference type="NCBI Taxonomy" id="652676"/>
    <lineage>
        <taxon>unclassified sequences</taxon>
        <taxon>metagenomes</taxon>
        <taxon>ecological metagenomes</taxon>
    </lineage>
</organism>
<dbReference type="SUPFAM" id="SSF46626">
    <property type="entry name" value="Cytochrome c"/>
    <property type="match status" value="1"/>
</dbReference>
<sequence>MKKALVLASVMAAVTTGCTTGLTPIPDPSSTAAQLYIGKCSACHALPHPKRNNYREWQHLLVLMQQRMAERGMPALTVEEKETLLGYLKRHAR</sequence>
<dbReference type="Gene3D" id="1.10.760.10">
    <property type="entry name" value="Cytochrome c-like domain"/>
    <property type="match status" value="1"/>
</dbReference>
<dbReference type="GO" id="GO:0009055">
    <property type="term" value="F:electron transfer activity"/>
    <property type="evidence" value="ECO:0007669"/>
    <property type="project" value="InterPro"/>
</dbReference>
<dbReference type="EMBL" id="UOFX01000057">
    <property type="protein sequence ID" value="VAX09939.1"/>
    <property type="molecule type" value="Genomic_DNA"/>
</dbReference>
<dbReference type="GO" id="GO:0020037">
    <property type="term" value="F:heme binding"/>
    <property type="evidence" value="ECO:0007669"/>
    <property type="project" value="InterPro"/>
</dbReference>
<dbReference type="PROSITE" id="PS51257">
    <property type="entry name" value="PROKAR_LIPOPROTEIN"/>
    <property type="match status" value="1"/>
</dbReference>
<protein>
    <recommendedName>
        <fullName evidence="2">Cytochrome c domain-containing protein</fullName>
    </recommendedName>
</protein>
<evidence type="ECO:0008006" key="2">
    <source>
        <dbReference type="Google" id="ProtNLM"/>
    </source>
</evidence>
<reference evidence="1" key="1">
    <citation type="submission" date="2018-06" db="EMBL/GenBank/DDBJ databases">
        <authorList>
            <person name="Zhirakovskaya E."/>
        </authorList>
    </citation>
    <scope>NUCLEOTIDE SEQUENCE</scope>
</reference>
<accession>A0A3B1AV87</accession>
<proteinExistence type="predicted"/>
<dbReference type="InterPro" id="IPR036909">
    <property type="entry name" value="Cyt_c-like_dom_sf"/>
</dbReference>